<dbReference type="PROSITE" id="PS01124">
    <property type="entry name" value="HTH_ARAC_FAMILY_2"/>
    <property type="match status" value="1"/>
</dbReference>
<keyword evidence="4" id="KW-0804">Transcription</keyword>
<keyword evidence="2" id="KW-0805">Transcription regulation</keyword>
<dbReference type="SUPFAM" id="SSF46689">
    <property type="entry name" value="Homeodomain-like"/>
    <property type="match status" value="2"/>
</dbReference>
<dbReference type="PRINTS" id="PR00032">
    <property type="entry name" value="HTHARAC"/>
</dbReference>
<accession>A0A4D8Q2C3</accession>
<keyword evidence="1" id="KW-0963">Cytoplasm</keyword>
<feature type="domain" description="HTH araC/xylS-type" evidence="5">
    <location>
        <begin position="160"/>
        <end position="258"/>
    </location>
</feature>
<evidence type="ECO:0000313" key="6">
    <source>
        <dbReference type="EMBL" id="QCO03711.1"/>
    </source>
</evidence>
<dbReference type="GO" id="GO:0043565">
    <property type="term" value="F:sequence-specific DNA binding"/>
    <property type="evidence" value="ECO:0007669"/>
    <property type="project" value="InterPro"/>
</dbReference>
<dbReference type="PANTHER" id="PTHR46796">
    <property type="entry name" value="HTH-TYPE TRANSCRIPTIONAL ACTIVATOR RHAS-RELATED"/>
    <property type="match status" value="1"/>
</dbReference>
<dbReference type="EMBL" id="CP032331">
    <property type="protein sequence ID" value="QCO03711.1"/>
    <property type="molecule type" value="Genomic_DNA"/>
</dbReference>
<dbReference type="InterPro" id="IPR020449">
    <property type="entry name" value="Tscrpt_reg_AraC-type_HTH"/>
</dbReference>
<dbReference type="Proteomes" id="UP000298596">
    <property type="component" value="Plasmid p1"/>
</dbReference>
<evidence type="ECO:0000256" key="3">
    <source>
        <dbReference type="ARBA" id="ARBA00023125"/>
    </source>
</evidence>
<sequence length="265" mass="29467">MLWCVTAKISDPSNWHAHDVVEFALCRSTGGFLVIDDRRIDLVENRTILIPPRTRHSYAPGQSPVEIKFFCLTSADVGAHLSPSQAAALSKLCDAGVSVADHLPGAEAVALADLIKDGLGDRGSAAQVHWGAFNLLLAFHADKLHLPPGHPSTRYREKMEKVLAWLDEHICEDISLEIVASNFGMSRSLFIREFRRHARMSFVEYCSRKRGENAALLLASTAKPVADTAFESGWDNLSHFHREFKRQYGLTPSAFRRKIVEEGGF</sequence>
<dbReference type="InterPro" id="IPR014710">
    <property type="entry name" value="RmlC-like_jellyroll"/>
</dbReference>
<keyword evidence="3" id="KW-0238">DNA-binding</keyword>
<protein>
    <submittedName>
        <fullName evidence="6">AraC family transcriptional regulator</fullName>
    </submittedName>
</protein>
<dbReference type="SUPFAM" id="SSF51215">
    <property type="entry name" value="Regulatory protein AraC"/>
    <property type="match status" value="1"/>
</dbReference>
<evidence type="ECO:0000256" key="4">
    <source>
        <dbReference type="ARBA" id="ARBA00023163"/>
    </source>
</evidence>
<evidence type="ECO:0000256" key="2">
    <source>
        <dbReference type="ARBA" id="ARBA00023015"/>
    </source>
</evidence>
<dbReference type="InterPro" id="IPR037923">
    <property type="entry name" value="HTH-like"/>
</dbReference>
<proteinExistence type="predicted"/>
<gene>
    <name evidence="6" type="ORF">D3867_16960</name>
</gene>
<dbReference type="Gene3D" id="1.10.10.60">
    <property type="entry name" value="Homeodomain-like"/>
    <property type="match status" value="2"/>
</dbReference>
<organism evidence="6 7">
    <name type="scientific">Azospirillum brasilense</name>
    <dbReference type="NCBI Taxonomy" id="192"/>
    <lineage>
        <taxon>Bacteria</taxon>
        <taxon>Pseudomonadati</taxon>
        <taxon>Pseudomonadota</taxon>
        <taxon>Alphaproteobacteria</taxon>
        <taxon>Rhodospirillales</taxon>
        <taxon>Azospirillaceae</taxon>
        <taxon>Azospirillum</taxon>
    </lineage>
</organism>
<evidence type="ECO:0000259" key="5">
    <source>
        <dbReference type="PROSITE" id="PS01124"/>
    </source>
</evidence>
<dbReference type="InterPro" id="IPR050204">
    <property type="entry name" value="AraC_XylS_family_regulators"/>
</dbReference>
<dbReference type="PANTHER" id="PTHR46796:SF13">
    <property type="entry name" value="HTH-TYPE TRANSCRIPTIONAL ACTIVATOR RHAS"/>
    <property type="match status" value="1"/>
</dbReference>
<dbReference type="InterPro" id="IPR018060">
    <property type="entry name" value="HTH_AraC"/>
</dbReference>
<dbReference type="Gene3D" id="2.60.120.10">
    <property type="entry name" value="Jelly Rolls"/>
    <property type="match status" value="1"/>
</dbReference>
<dbReference type="InterPro" id="IPR009057">
    <property type="entry name" value="Homeodomain-like_sf"/>
</dbReference>
<dbReference type="GO" id="GO:0003700">
    <property type="term" value="F:DNA-binding transcription factor activity"/>
    <property type="evidence" value="ECO:0007669"/>
    <property type="project" value="InterPro"/>
</dbReference>
<dbReference type="Pfam" id="PF12833">
    <property type="entry name" value="HTH_18"/>
    <property type="match status" value="1"/>
</dbReference>
<name>A0A4D8Q2C3_AZOBR</name>
<geneLocation type="plasmid" evidence="6">
    <name>p1</name>
</geneLocation>
<evidence type="ECO:0000256" key="1">
    <source>
        <dbReference type="ARBA" id="ARBA00022490"/>
    </source>
</evidence>
<evidence type="ECO:0000313" key="7">
    <source>
        <dbReference type="Proteomes" id="UP000298596"/>
    </source>
</evidence>
<reference evidence="6 7" key="1">
    <citation type="submission" date="2018-09" db="EMBL/GenBank/DDBJ databases">
        <title>Whole genome based analysis of evolution and adaptive divergence in Indian and Brazilian strains of Azospirillum brasilense.</title>
        <authorList>
            <person name="Singh C."/>
            <person name="Tripathi A.K."/>
        </authorList>
    </citation>
    <scope>NUCLEOTIDE SEQUENCE [LARGE SCALE GENOMIC DNA]</scope>
    <source>
        <strain evidence="6 7">MTCC4036</strain>
        <plasmid evidence="6 7">p1</plasmid>
    </source>
</reference>
<dbReference type="SMART" id="SM00342">
    <property type="entry name" value="HTH_ARAC"/>
    <property type="match status" value="1"/>
</dbReference>
<keyword evidence="6" id="KW-0614">Plasmid</keyword>
<dbReference type="AlphaFoldDB" id="A0A4D8Q2C3"/>